<evidence type="ECO:0000313" key="3">
    <source>
        <dbReference type="Proteomes" id="UP000699691"/>
    </source>
</evidence>
<protein>
    <submittedName>
        <fullName evidence="2">Uncharacterized protein</fullName>
    </submittedName>
</protein>
<keyword evidence="1" id="KW-0472">Membrane</keyword>
<sequence length="355" mass="41054">MFKLFDIQPRLFVRNLEAGYLWENFFISAIAALLSLRFMLQLFDYPVVGRGNFHIAHMLWGGLLMLLSILLLIFFINKEAKQLASVVGGLGFGVFIDELGKFITSNNDYFFKPTIAMIYVIFMCLFLLIRASEKYLPLSKKDYAVNAIEILKDVFVSELDEQEKKRAMLFLRKSDPQNPLVLALKEVLKITKIQEPDTPSIISKAKSYVRDIYLKVVYHPWFTVGIITFFVTSSFISLIQSVVSFRSLDSFSDIGHVLSSTLASLLVIFGTYLFQRGHRYLAYDTYRYAVLVNIFLTQFFMFYQEELAALLELFGSITVYITLRYLLTQEEIENPDSETHVFNYLKQKLGFAQKL</sequence>
<comment type="caution">
    <text evidence="2">The sequence shown here is derived from an EMBL/GenBank/DDBJ whole genome shotgun (WGS) entry which is preliminary data.</text>
</comment>
<feature type="transmembrane region" description="Helical" evidence="1">
    <location>
        <begin position="254"/>
        <end position="274"/>
    </location>
</feature>
<feature type="transmembrane region" description="Helical" evidence="1">
    <location>
        <begin position="55"/>
        <end position="76"/>
    </location>
</feature>
<feature type="transmembrane region" description="Helical" evidence="1">
    <location>
        <begin position="109"/>
        <end position="129"/>
    </location>
</feature>
<organism evidence="2 3">
    <name type="scientific">candidate division WWE3 bacterium</name>
    <dbReference type="NCBI Taxonomy" id="2053526"/>
    <lineage>
        <taxon>Bacteria</taxon>
        <taxon>Katanobacteria</taxon>
    </lineage>
</organism>
<keyword evidence="1" id="KW-0812">Transmembrane</keyword>
<feature type="transmembrane region" description="Helical" evidence="1">
    <location>
        <begin position="309"/>
        <end position="327"/>
    </location>
</feature>
<feature type="transmembrane region" description="Helical" evidence="1">
    <location>
        <begin position="216"/>
        <end position="242"/>
    </location>
</feature>
<feature type="transmembrane region" description="Helical" evidence="1">
    <location>
        <begin position="83"/>
        <end position="103"/>
    </location>
</feature>
<evidence type="ECO:0000313" key="2">
    <source>
        <dbReference type="EMBL" id="MCA9397858.1"/>
    </source>
</evidence>
<evidence type="ECO:0000256" key="1">
    <source>
        <dbReference type="SAM" id="Phobius"/>
    </source>
</evidence>
<reference evidence="2" key="2">
    <citation type="journal article" date="2021" name="Microbiome">
        <title>Successional dynamics and alternative stable states in a saline activated sludge microbial community over 9 years.</title>
        <authorList>
            <person name="Wang Y."/>
            <person name="Ye J."/>
            <person name="Ju F."/>
            <person name="Liu L."/>
            <person name="Boyd J.A."/>
            <person name="Deng Y."/>
            <person name="Parks D.H."/>
            <person name="Jiang X."/>
            <person name="Yin X."/>
            <person name="Woodcroft B.J."/>
            <person name="Tyson G.W."/>
            <person name="Hugenholtz P."/>
            <person name="Polz M.F."/>
            <person name="Zhang T."/>
        </authorList>
    </citation>
    <scope>NUCLEOTIDE SEQUENCE</scope>
    <source>
        <strain evidence="2">HKST-UBA02</strain>
    </source>
</reference>
<gene>
    <name evidence="2" type="ORF">KC573_03435</name>
</gene>
<accession>A0A955RXA6</accession>
<proteinExistence type="predicted"/>
<keyword evidence="1" id="KW-1133">Transmembrane helix</keyword>
<feature type="transmembrane region" description="Helical" evidence="1">
    <location>
        <begin position="21"/>
        <end position="43"/>
    </location>
</feature>
<reference evidence="2" key="1">
    <citation type="submission" date="2020-04" db="EMBL/GenBank/DDBJ databases">
        <authorList>
            <person name="Zhang T."/>
        </authorList>
    </citation>
    <scope>NUCLEOTIDE SEQUENCE</scope>
    <source>
        <strain evidence="2">HKST-UBA02</strain>
    </source>
</reference>
<feature type="transmembrane region" description="Helical" evidence="1">
    <location>
        <begin position="286"/>
        <end position="303"/>
    </location>
</feature>
<dbReference type="Proteomes" id="UP000699691">
    <property type="component" value="Unassembled WGS sequence"/>
</dbReference>
<dbReference type="EMBL" id="JAGQKY010000170">
    <property type="protein sequence ID" value="MCA9397858.1"/>
    <property type="molecule type" value="Genomic_DNA"/>
</dbReference>
<name>A0A955RXA6_UNCKA</name>
<dbReference type="AlphaFoldDB" id="A0A955RXA6"/>